<feature type="binding site" evidence="18">
    <location>
        <position position="436"/>
    </location>
    <ligand>
        <name>acetyl-CoA</name>
        <dbReference type="ChEBI" id="CHEBI:57288"/>
    </ligand>
</feature>
<dbReference type="Gene3D" id="2.160.10.10">
    <property type="entry name" value="Hexapeptide repeat proteins"/>
    <property type="match status" value="1"/>
</dbReference>
<dbReference type="SUPFAM" id="SSF51161">
    <property type="entry name" value="Trimeric LpxA-like enzymes"/>
    <property type="match status" value="1"/>
</dbReference>
<feature type="region of interest" description="Linker" evidence="18">
    <location>
        <begin position="243"/>
        <end position="263"/>
    </location>
</feature>
<dbReference type="PANTHER" id="PTHR43584">
    <property type="entry name" value="NUCLEOTIDYL TRANSFERASE"/>
    <property type="match status" value="1"/>
</dbReference>
<dbReference type="HAMAP" id="MF_01631">
    <property type="entry name" value="GlmU"/>
    <property type="match status" value="1"/>
</dbReference>
<evidence type="ECO:0000256" key="18">
    <source>
        <dbReference type="HAMAP-Rule" id="MF_01631"/>
    </source>
</evidence>
<keyword evidence="13 18" id="KW-0012">Acyltransferase</keyword>
<evidence type="ECO:0000256" key="2">
    <source>
        <dbReference type="ARBA" id="ARBA00007707"/>
    </source>
</evidence>
<comment type="function">
    <text evidence="17 18">Catalyzes the last two sequential reactions in the de novo biosynthetic pathway for UDP-N-acetylglucosamine (UDP-GlcNAc). The C-terminal domain catalyzes the transfer of acetyl group from acetyl coenzyme A to glucosamine-1-phosphate (GlcN-1-P) to produce N-acetylglucosamine-1-phosphate (GlcNAc-1-P), which is converted into UDP-GlcNAc by the transfer of uridine 5-monophosphate (from uridine 5-triphosphate), a reaction catalyzed by the N-terminal domain.</text>
</comment>
<evidence type="ECO:0000256" key="17">
    <source>
        <dbReference type="ARBA" id="ARBA00049628"/>
    </source>
</evidence>
<dbReference type="InterPro" id="IPR050065">
    <property type="entry name" value="GlmU-like"/>
</dbReference>
<dbReference type="GO" id="GO:0000287">
    <property type="term" value="F:magnesium ion binding"/>
    <property type="evidence" value="ECO:0007669"/>
    <property type="project" value="UniProtKB-UniRule"/>
</dbReference>
<dbReference type="Pfam" id="PF12804">
    <property type="entry name" value="NTP_transf_3"/>
    <property type="match status" value="1"/>
</dbReference>
<feature type="binding site" evidence="18">
    <location>
        <begin position="108"/>
        <end position="110"/>
    </location>
    <ligand>
        <name>UDP-N-acetyl-alpha-D-glucosamine</name>
        <dbReference type="ChEBI" id="CHEBI:57705"/>
    </ligand>
</feature>
<evidence type="ECO:0000259" key="19">
    <source>
        <dbReference type="Pfam" id="PF12804"/>
    </source>
</evidence>
<dbReference type="InterPro" id="IPR025877">
    <property type="entry name" value="MobA-like_NTP_Trfase"/>
</dbReference>
<evidence type="ECO:0000256" key="5">
    <source>
        <dbReference type="ARBA" id="ARBA00022679"/>
    </source>
</evidence>
<dbReference type="STRING" id="1385369.N825_15470"/>
<dbReference type="CDD" id="cd02540">
    <property type="entry name" value="GT2_GlmU_N_bac"/>
    <property type="match status" value="1"/>
</dbReference>
<comment type="catalytic activity">
    <reaction evidence="16 18">
        <text>N-acetyl-alpha-D-glucosamine 1-phosphate + UTP + H(+) = UDP-N-acetyl-alpha-D-glucosamine + diphosphate</text>
        <dbReference type="Rhea" id="RHEA:13509"/>
        <dbReference type="ChEBI" id="CHEBI:15378"/>
        <dbReference type="ChEBI" id="CHEBI:33019"/>
        <dbReference type="ChEBI" id="CHEBI:46398"/>
        <dbReference type="ChEBI" id="CHEBI:57705"/>
        <dbReference type="ChEBI" id="CHEBI:57776"/>
        <dbReference type="EC" id="2.7.7.23"/>
    </reaction>
</comment>
<feature type="domain" description="MobA-like NTP transferase" evidence="19">
    <location>
        <begin position="14"/>
        <end position="152"/>
    </location>
</feature>
<dbReference type="GO" id="GO:0016020">
    <property type="term" value="C:membrane"/>
    <property type="evidence" value="ECO:0007669"/>
    <property type="project" value="GOC"/>
</dbReference>
<protein>
    <recommendedName>
        <fullName evidence="18">Bifunctional protein GlmU</fullName>
    </recommendedName>
    <domain>
        <recommendedName>
            <fullName evidence="18">UDP-N-acetylglucosamine pyrophosphorylase</fullName>
            <ecNumber evidence="18">2.7.7.23</ecNumber>
        </recommendedName>
        <alternativeName>
            <fullName evidence="18">N-acetylglucosamine-1-phosphate uridyltransferase</fullName>
        </alternativeName>
    </domain>
    <domain>
        <recommendedName>
            <fullName evidence="18">Glucosamine-1-phosphate N-acetyltransferase</fullName>
            <ecNumber evidence="18">2.3.1.157</ecNumber>
        </recommendedName>
    </domain>
</protein>
<dbReference type="AlphaFoldDB" id="W9H2P9"/>
<comment type="cofactor">
    <cofactor evidence="18">
        <name>Mg(2+)</name>
        <dbReference type="ChEBI" id="CHEBI:18420"/>
    </cofactor>
    <text evidence="18">Binds 1 Mg(2+) ion per subunit.</text>
</comment>
<evidence type="ECO:0000256" key="8">
    <source>
        <dbReference type="ARBA" id="ARBA00022737"/>
    </source>
</evidence>
<evidence type="ECO:0000256" key="11">
    <source>
        <dbReference type="ARBA" id="ARBA00022984"/>
    </source>
</evidence>
<feature type="binding site" evidence="18">
    <location>
        <position position="110"/>
    </location>
    <ligand>
        <name>Mg(2+)</name>
        <dbReference type="ChEBI" id="CHEBI:18420"/>
    </ligand>
</feature>
<keyword evidence="7 18" id="KW-0479">Metal-binding</keyword>
<feature type="binding site" evidence="18">
    <location>
        <position position="401"/>
    </location>
    <ligand>
        <name>acetyl-CoA</name>
        <dbReference type="ChEBI" id="CHEBI:57288"/>
    </ligand>
</feature>
<feature type="binding site" evidence="18">
    <location>
        <begin position="85"/>
        <end position="86"/>
    </location>
    <ligand>
        <name>UDP-N-acetyl-alpha-D-glucosamine</name>
        <dbReference type="ChEBI" id="CHEBI:57705"/>
    </ligand>
</feature>
<proteinExistence type="inferred from homology"/>
<keyword evidence="10 18" id="KW-0133">Cell shape</keyword>
<comment type="caution">
    <text evidence="20">The sequence shown here is derived from an EMBL/GenBank/DDBJ whole genome shotgun (WGS) entry which is preliminary data.</text>
</comment>
<feature type="binding site" evidence="18">
    <location>
        <position position="80"/>
    </location>
    <ligand>
        <name>UDP-N-acetyl-alpha-D-glucosamine</name>
        <dbReference type="ChEBI" id="CHEBI:57705"/>
    </ligand>
</feature>
<evidence type="ECO:0000256" key="4">
    <source>
        <dbReference type="ARBA" id="ARBA00022490"/>
    </source>
</evidence>
<dbReference type="UniPathway" id="UPA00973"/>
<feature type="binding site" evidence="18">
    <location>
        <position position="419"/>
    </location>
    <ligand>
        <name>acetyl-CoA</name>
        <dbReference type="ChEBI" id="CHEBI:57288"/>
    </ligand>
</feature>
<keyword evidence="12 18" id="KW-0511">Multifunctional enzyme</keyword>
<feature type="binding site" evidence="18">
    <location>
        <position position="329"/>
    </location>
    <ligand>
        <name>UDP-N-acetyl-alpha-D-glucosamine</name>
        <dbReference type="ChEBI" id="CHEBI:57705"/>
    </ligand>
</feature>
<dbReference type="GO" id="GO:0008360">
    <property type="term" value="P:regulation of cell shape"/>
    <property type="evidence" value="ECO:0007669"/>
    <property type="project" value="UniProtKB-KW"/>
</dbReference>
<dbReference type="NCBIfam" id="TIGR01173">
    <property type="entry name" value="glmU"/>
    <property type="match status" value="1"/>
</dbReference>
<organism evidence="20 21">
    <name type="scientific">Skermanella stibiiresistens SB22</name>
    <dbReference type="NCBI Taxonomy" id="1385369"/>
    <lineage>
        <taxon>Bacteria</taxon>
        <taxon>Pseudomonadati</taxon>
        <taxon>Pseudomonadota</taxon>
        <taxon>Alphaproteobacteria</taxon>
        <taxon>Rhodospirillales</taxon>
        <taxon>Azospirillaceae</taxon>
        <taxon>Skermanella</taxon>
    </lineage>
</organism>
<dbReference type="Pfam" id="PF00132">
    <property type="entry name" value="Hexapep"/>
    <property type="match status" value="3"/>
</dbReference>
<comment type="similarity">
    <text evidence="2 18">In the C-terminal section; belongs to the transferase hexapeptide repeat family.</text>
</comment>
<dbReference type="EMBL" id="AVFL01000021">
    <property type="protein sequence ID" value="EWY38038.1"/>
    <property type="molecule type" value="Genomic_DNA"/>
</dbReference>
<feature type="binding site" evidence="18">
    <location>
        <position position="31"/>
    </location>
    <ligand>
        <name>UDP-N-acetyl-alpha-D-glucosamine</name>
        <dbReference type="ChEBI" id="CHEBI:57705"/>
    </ligand>
</feature>
<dbReference type="GO" id="GO:0071555">
    <property type="term" value="P:cell wall organization"/>
    <property type="evidence" value="ECO:0007669"/>
    <property type="project" value="UniProtKB-KW"/>
</dbReference>
<evidence type="ECO:0000256" key="9">
    <source>
        <dbReference type="ARBA" id="ARBA00022842"/>
    </source>
</evidence>
<evidence type="ECO:0000256" key="15">
    <source>
        <dbReference type="ARBA" id="ARBA00048247"/>
    </source>
</evidence>
<feature type="binding site" evidence="18">
    <location>
        <position position="168"/>
    </location>
    <ligand>
        <name>UDP-N-acetyl-alpha-D-glucosamine</name>
        <dbReference type="ChEBI" id="CHEBI:57705"/>
    </ligand>
</feature>
<evidence type="ECO:0000313" key="21">
    <source>
        <dbReference type="Proteomes" id="UP000019486"/>
    </source>
</evidence>
<feature type="binding site" evidence="18">
    <location>
        <position position="240"/>
    </location>
    <ligand>
        <name>UDP-N-acetyl-alpha-D-glucosamine</name>
        <dbReference type="ChEBI" id="CHEBI:57705"/>
    </ligand>
</feature>
<evidence type="ECO:0000256" key="6">
    <source>
        <dbReference type="ARBA" id="ARBA00022695"/>
    </source>
</evidence>
<evidence type="ECO:0000256" key="3">
    <source>
        <dbReference type="ARBA" id="ARBA00007947"/>
    </source>
</evidence>
<dbReference type="GO" id="GO:0006048">
    <property type="term" value="P:UDP-N-acetylglucosamine biosynthetic process"/>
    <property type="evidence" value="ECO:0007669"/>
    <property type="project" value="UniProtKB-UniPathway"/>
</dbReference>
<dbReference type="GO" id="GO:0009252">
    <property type="term" value="P:peptidoglycan biosynthetic process"/>
    <property type="evidence" value="ECO:0007669"/>
    <property type="project" value="UniProtKB-UniRule"/>
</dbReference>
<comment type="pathway">
    <text evidence="18">Bacterial outer membrane biogenesis; LPS lipid A biosynthesis.</text>
</comment>
<dbReference type="NCBIfam" id="NF010933">
    <property type="entry name" value="PRK14353.1"/>
    <property type="match status" value="1"/>
</dbReference>
<dbReference type="GO" id="GO:0003977">
    <property type="term" value="F:UDP-N-acetylglucosamine diphosphorylase activity"/>
    <property type="evidence" value="ECO:0007669"/>
    <property type="project" value="UniProtKB-UniRule"/>
</dbReference>
<comment type="catalytic activity">
    <reaction evidence="15 18">
        <text>alpha-D-glucosamine 1-phosphate + acetyl-CoA = N-acetyl-alpha-D-glucosamine 1-phosphate + CoA + H(+)</text>
        <dbReference type="Rhea" id="RHEA:13725"/>
        <dbReference type="ChEBI" id="CHEBI:15378"/>
        <dbReference type="ChEBI" id="CHEBI:57287"/>
        <dbReference type="ChEBI" id="CHEBI:57288"/>
        <dbReference type="ChEBI" id="CHEBI:57776"/>
        <dbReference type="ChEBI" id="CHEBI:58516"/>
        <dbReference type="EC" id="2.3.1.157"/>
    </reaction>
</comment>
<keyword evidence="6 18" id="KW-0548">Nucleotidyltransferase</keyword>
<evidence type="ECO:0000256" key="12">
    <source>
        <dbReference type="ARBA" id="ARBA00023268"/>
    </source>
</evidence>
<dbReference type="GO" id="GO:0009245">
    <property type="term" value="P:lipid A biosynthetic process"/>
    <property type="evidence" value="ECO:0007669"/>
    <property type="project" value="UniProtKB-UniRule"/>
</dbReference>
<dbReference type="UniPathway" id="UPA00113">
    <property type="reaction ID" value="UER00532"/>
</dbReference>
<feature type="binding site" evidence="18">
    <location>
        <position position="347"/>
    </location>
    <ligand>
        <name>UDP-N-acetyl-alpha-D-glucosamine</name>
        <dbReference type="ChEBI" id="CHEBI:57705"/>
    </ligand>
</feature>
<keyword evidence="14 18" id="KW-0961">Cell wall biogenesis/degradation</keyword>
<feature type="binding site" evidence="18">
    <location>
        <position position="240"/>
    </location>
    <ligand>
        <name>Mg(2+)</name>
        <dbReference type="ChEBI" id="CHEBI:18420"/>
    </ligand>
</feature>
<dbReference type="Gene3D" id="3.90.550.10">
    <property type="entry name" value="Spore Coat Polysaccharide Biosynthesis Protein SpsA, Chain A"/>
    <property type="match status" value="1"/>
</dbReference>
<keyword evidence="5 18" id="KW-0808">Transferase</keyword>
<evidence type="ECO:0000256" key="1">
    <source>
        <dbReference type="ARBA" id="ARBA00004496"/>
    </source>
</evidence>
<keyword evidence="4 18" id="KW-0963">Cytoplasm</keyword>
<dbReference type="GO" id="GO:0005737">
    <property type="term" value="C:cytoplasm"/>
    <property type="evidence" value="ECO:0007669"/>
    <property type="project" value="UniProtKB-SubCell"/>
</dbReference>
<feature type="binding site" evidence="18">
    <location>
        <position position="362"/>
    </location>
    <ligand>
        <name>UDP-N-acetyl-alpha-D-glucosamine</name>
        <dbReference type="ChEBI" id="CHEBI:57705"/>
    </ligand>
</feature>
<keyword evidence="8 18" id="KW-0677">Repeat</keyword>
<comment type="subcellular location">
    <subcellularLocation>
        <location evidence="1 18">Cytoplasm</location>
    </subcellularLocation>
</comment>
<dbReference type="EC" id="2.7.7.23" evidence="18"/>
<evidence type="ECO:0000256" key="7">
    <source>
        <dbReference type="ARBA" id="ARBA00022723"/>
    </source>
</evidence>
<comment type="similarity">
    <text evidence="3 18">In the N-terminal section; belongs to the N-acetylglucosamine-1-phosphate uridyltransferase family.</text>
</comment>
<dbReference type="OrthoDB" id="9775031at2"/>
<keyword evidence="9 18" id="KW-0460">Magnesium</keyword>
<evidence type="ECO:0000256" key="13">
    <source>
        <dbReference type="ARBA" id="ARBA00023315"/>
    </source>
</evidence>
<dbReference type="InterPro" id="IPR011004">
    <property type="entry name" value="Trimer_LpxA-like_sf"/>
</dbReference>
<feature type="binding site" evidence="18">
    <location>
        <position position="183"/>
    </location>
    <ligand>
        <name>UDP-N-acetyl-alpha-D-glucosamine</name>
        <dbReference type="ChEBI" id="CHEBI:57705"/>
    </ligand>
</feature>
<dbReference type="SUPFAM" id="SSF53448">
    <property type="entry name" value="Nucleotide-diphospho-sugar transferases"/>
    <property type="match status" value="1"/>
</dbReference>
<feature type="binding site" evidence="18">
    <location>
        <position position="153"/>
    </location>
    <ligand>
        <name>UDP-N-acetyl-alpha-D-glucosamine</name>
        <dbReference type="ChEBI" id="CHEBI:57705"/>
    </ligand>
</feature>
<comment type="pathway">
    <text evidence="18">Nucleotide-sugar biosynthesis; UDP-N-acetyl-alpha-D-glucosamine biosynthesis; UDP-N-acetyl-alpha-D-glucosamine from N-acetyl-alpha-D-glucosamine 1-phosphate: step 1/1.</text>
</comment>
<dbReference type="InterPro" id="IPR018357">
    <property type="entry name" value="Hexapep_transf_CS"/>
</dbReference>
<evidence type="ECO:0000256" key="14">
    <source>
        <dbReference type="ARBA" id="ARBA00023316"/>
    </source>
</evidence>
<feature type="binding site" evidence="18">
    <location>
        <begin position="382"/>
        <end position="383"/>
    </location>
    <ligand>
        <name>acetyl-CoA</name>
        <dbReference type="ChEBI" id="CHEBI:57288"/>
    </ligand>
</feature>
<dbReference type="InterPro" id="IPR005882">
    <property type="entry name" value="Bifunctional_GlmU"/>
</dbReference>
<dbReference type="GO" id="GO:0000902">
    <property type="term" value="P:cell morphogenesis"/>
    <property type="evidence" value="ECO:0007669"/>
    <property type="project" value="UniProtKB-UniRule"/>
</dbReference>
<comment type="pathway">
    <text evidence="18">Nucleotide-sugar biosynthesis; UDP-N-acetyl-alpha-D-glucosamine biosynthesis; N-acetyl-alpha-D-glucosamine 1-phosphate from alpha-D-glucosamine 6-phosphate (route II): step 2/2.</text>
</comment>
<feature type="binding site" evidence="18">
    <location>
        <position position="373"/>
    </location>
    <ligand>
        <name>UDP-N-acetyl-alpha-D-glucosamine</name>
        <dbReference type="ChEBI" id="CHEBI:57705"/>
    </ligand>
</feature>
<name>W9H2P9_9PROT</name>
<dbReference type="PROSITE" id="PS00101">
    <property type="entry name" value="HEXAPEP_TRANSFERASES"/>
    <property type="match status" value="1"/>
</dbReference>
<dbReference type="EC" id="2.3.1.157" evidence="18"/>
<evidence type="ECO:0000256" key="16">
    <source>
        <dbReference type="ARBA" id="ARBA00048493"/>
    </source>
</evidence>
<feature type="region of interest" description="N-acetyltransferase" evidence="18">
    <location>
        <begin position="264"/>
        <end position="462"/>
    </location>
</feature>
<reference evidence="20 21" key="1">
    <citation type="submission" date="2013-08" db="EMBL/GenBank/DDBJ databases">
        <title>The genome sequence of Skermanella stibiiresistens.</title>
        <authorList>
            <person name="Zhu W."/>
            <person name="Wang G."/>
        </authorList>
    </citation>
    <scope>NUCLEOTIDE SEQUENCE [LARGE SCALE GENOMIC DNA]</scope>
    <source>
        <strain evidence="20 21">SB22</strain>
    </source>
</reference>
<feature type="active site" description="Proton acceptor" evidence="18">
    <location>
        <position position="359"/>
    </location>
</feature>
<dbReference type="PATRIC" id="fig|1385369.3.peg.4948"/>
<dbReference type="PANTHER" id="PTHR43584:SF3">
    <property type="entry name" value="BIFUNCTIONAL PROTEIN GLMU"/>
    <property type="match status" value="1"/>
</dbReference>
<feature type="region of interest" description="Pyrophosphorylase" evidence="18">
    <location>
        <begin position="1"/>
        <end position="242"/>
    </location>
</feature>
<keyword evidence="11 18" id="KW-0573">Peptidoglycan synthesis</keyword>
<dbReference type="CDD" id="cd03353">
    <property type="entry name" value="LbH_GlmU_C"/>
    <property type="match status" value="1"/>
</dbReference>
<feature type="binding site" evidence="18">
    <location>
        <begin position="17"/>
        <end position="20"/>
    </location>
    <ligand>
        <name>UDP-N-acetyl-alpha-D-glucosamine</name>
        <dbReference type="ChEBI" id="CHEBI:57705"/>
    </ligand>
</feature>
<gene>
    <name evidence="18 20" type="primary">glmU</name>
    <name evidence="20" type="ORF">N825_15470</name>
</gene>
<feature type="binding site" evidence="18">
    <location>
        <position position="376"/>
    </location>
    <ligand>
        <name>acetyl-CoA</name>
        <dbReference type="ChEBI" id="CHEBI:57288"/>
    </ligand>
</feature>
<sequence length="462" mass="47644">MTHQRTDSSRPFACIILAAGKGTRMKSDRPKVLHEVAGRSMVGHVVAAASALAPERIVVVVGPGMDDVAAEVAPHATVVQERQLGTADAVMAARPLLDGFAGDVVVAYGDTPLVTPATLSAMIAARGGRGGGSGGDPAVVVLGMRPDEPGAYGRLILGADGGLEAIVEYLDATEEQRAVTLCNAGLMAFDGGRMFSLLDGIGSDNAKGEFYLTDAVAVARAAGHSCRVVEGPAEEVIGVNSRAELAVVERLMQGRLRAVAMAGGATLADPETVYFSHDTRLGRDVTVGQNVVFGPGVEVGDRVEIRPFCHFERVRVASGAQIGPYARLRPGADIGPDAHIGNFVEIKNARIDQGAKVNHLTYIGDATVGAKANIGAGTITCNYDGFFKSHTEIGAGAFIGSNSALVAPVTIGAGAIVGAGSVVTRDVPAEALAVERAKQAVFEGWATSFRARRAAEKAAKSK</sequence>
<accession>W9H2P9</accession>
<dbReference type="InterPro" id="IPR001451">
    <property type="entry name" value="Hexapep"/>
</dbReference>
<evidence type="ECO:0000256" key="10">
    <source>
        <dbReference type="ARBA" id="ARBA00022960"/>
    </source>
</evidence>
<dbReference type="Proteomes" id="UP000019486">
    <property type="component" value="Unassembled WGS sequence"/>
</dbReference>
<evidence type="ECO:0000313" key="20">
    <source>
        <dbReference type="EMBL" id="EWY38038.1"/>
    </source>
</evidence>
<dbReference type="InterPro" id="IPR038009">
    <property type="entry name" value="GlmU_C_LbH"/>
</dbReference>
<comment type="subunit">
    <text evidence="18">Homotrimer.</text>
</comment>
<dbReference type="InterPro" id="IPR029044">
    <property type="entry name" value="Nucleotide-diphossugar_trans"/>
</dbReference>
<dbReference type="GO" id="GO:0019134">
    <property type="term" value="F:glucosamine-1-phosphate N-acetyltransferase activity"/>
    <property type="evidence" value="ECO:0007669"/>
    <property type="project" value="UniProtKB-UniRule"/>
</dbReference>
<keyword evidence="21" id="KW-1185">Reference proteome</keyword>